<dbReference type="EMBL" id="PQNK01000004">
    <property type="protein sequence ID" value="RRO87239.1"/>
    <property type="molecule type" value="Genomic_DNA"/>
</dbReference>
<gene>
    <name evidence="4" type="ORF">CXF42_01790</name>
    <name evidence="3" type="ORF">CXF48_03455</name>
</gene>
<evidence type="ECO:0008006" key="7">
    <source>
        <dbReference type="Google" id="ProtNLM"/>
    </source>
</evidence>
<dbReference type="EMBL" id="PQNQ01000003">
    <property type="protein sequence ID" value="RRQ05302.1"/>
    <property type="molecule type" value="Genomic_DNA"/>
</dbReference>
<dbReference type="PROSITE" id="PS51257">
    <property type="entry name" value="PROKAR_LIPOPROTEIN"/>
    <property type="match status" value="1"/>
</dbReference>
<dbReference type="AlphaFoldDB" id="A0A3R8QIW1"/>
<evidence type="ECO:0000256" key="2">
    <source>
        <dbReference type="SAM" id="SignalP"/>
    </source>
</evidence>
<feature type="signal peptide" evidence="2">
    <location>
        <begin position="1"/>
        <end position="22"/>
    </location>
</feature>
<evidence type="ECO:0000256" key="1">
    <source>
        <dbReference type="SAM" id="MobiDB-lite"/>
    </source>
</evidence>
<evidence type="ECO:0000313" key="3">
    <source>
        <dbReference type="EMBL" id="RRO87239.1"/>
    </source>
</evidence>
<feature type="region of interest" description="Disordered" evidence="1">
    <location>
        <begin position="31"/>
        <end position="104"/>
    </location>
</feature>
<protein>
    <recommendedName>
        <fullName evidence="7">YtxH domain-containing protein</fullName>
    </recommendedName>
</protein>
<dbReference type="Proteomes" id="UP000278422">
    <property type="component" value="Unassembled WGS sequence"/>
</dbReference>
<feature type="compositionally biased region" description="Basic and acidic residues" evidence="1">
    <location>
        <begin position="41"/>
        <end position="55"/>
    </location>
</feature>
<accession>A0A3R8QIW1</accession>
<evidence type="ECO:0000313" key="4">
    <source>
        <dbReference type="EMBL" id="RRQ05302.1"/>
    </source>
</evidence>
<evidence type="ECO:0000313" key="5">
    <source>
        <dbReference type="Proteomes" id="UP000276526"/>
    </source>
</evidence>
<dbReference type="RefSeq" id="WP_010267687.1">
    <property type="nucleotide sequence ID" value="NZ_CP066067.1"/>
</dbReference>
<dbReference type="Proteomes" id="UP000276526">
    <property type="component" value="Unassembled WGS sequence"/>
</dbReference>
<sequence length="230" mass="23368">MKKTLIKGTVTVVAGASLLLGAAACDDAKDTADNAANSAGDAKDKAGDAANDAKDQAGNAADDAKNKAGDAKDKAGAAATDAKEKAGDMAGGTVDAKTADGKDVKLPKDVQTAWDNAGGESGEWGKLVSVDEGEDGKVLATFENDNWVAYSKDHSSVPLNGMIGRTWVEQGGLENPIGLPTAPEKGSAQEGWTQSFENGNLAWTKDEAGNWTASTQPREGGDDAAADATN</sequence>
<comment type="caution">
    <text evidence="4">The sequence shown here is derived from an EMBL/GenBank/DDBJ whole genome shotgun (WGS) entry which is preliminary data.</text>
</comment>
<organism evidence="4 6">
    <name type="scientific">Corynebacterium bovis</name>
    <dbReference type="NCBI Taxonomy" id="36808"/>
    <lineage>
        <taxon>Bacteria</taxon>
        <taxon>Bacillati</taxon>
        <taxon>Actinomycetota</taxon>
        <taxon>Actinomycetes</taxon>
        <taxon>Mycobacteriales</taxon>
        <taxon>Corynebacteriaceae</taxon>
        <taxon>Corynebacterium</taxon>
    </lineage>
</organism>
<name>A0A3R8QIW1_9CORY</name>
<keyword evidence="6" id="KW-1185">Reference proteome</keyword>
<dbReference type="GeneID" id="60807788"/>
<feature type="chain" id="PRO_5038304540" description="YtxH domain-containing protein" evidence="2">
    <location>
        <begin position="23"/>
        <end position="230"/>
    </location>
</feature>
<feature type="region of interest" description="Disordered" evidence="1">
    <location>
        <begin position="174"/>
        <end position="230"/>
    </location>
</feature>
<feature type="compositionally biased region" description="Basic and acidic residues" evidence="1">
    <location>
        <begin position="62"/>
        <end position="87"/>
    </location>
</feature>
<proteinExistence type="predicted"/>
<evidence type="ECO:0000313" key="6">
    <source>
        <dbReference type="Proteomes" id="UP000278422"/>
    </source>
</evidence>
<dbReference type="OrthoDB" id="4369514at2"/>
<keyword evidence="2" id="KW-0732">Signal</keyword>
<reference evidence="5 6" key="1">
    <citation type="submission" date="2018-01" db="EMBL/GenBank/DDBJ databases">
        <title>Twenty Corynebacterium bovis Genomes.</title>
        <authorList>
            <person name="Gulvik C.A."/>
        </authorList>
    </citation>
    <scope>NUCLEOTIDE SEQUENCE [LARGE SCALE GENOMIC DNA]</scope>
    <source>
        <strain evidence="4 6">16-2004</strain>
        <strain evidence="3 5">F6900</strain>
    </source>
</reference>